<keyword evidence="5" id="KW-0732">Signal</keyword>
<dbReference type="GO" id="GO:0005576">
    <property type="term" value="C:extracellular region"/>
    <property type="evidence" value="ECO:0007669"/>
    <property type="project" value="UniProtKB-SubCell"/>
</dbReference>
<keyword evidence="8" id="KW-0624">Polysaccharide degradation</keyword>
<organism evidence="10 11">
    <name type="scientific">Blastopirellula marina</name>
    <dbReference type="NCBI Taxonomy" id="124"/>
    <lineage>
        <taxon>Bacteria</taxon>
        <taxon>Pseudomonadati</taxon>
        <taxon>Planctomycetota</taxon>
        <taxon>Planctomycetia</taxon>
        <taxon>Pirellulales</taxon>
        <taxon>Pirellulaceae</taxon>
        <taxon>Blastopirellula</taxon>
    </lineage>
</organism>
<dbReference type="GO" id="GO:0045493">
    <property type="term" value="P:xylan catabolic process"/>
    <property type="evidence" value="ECO:0007669"/>
    <property type="project" value="UniProtKB-KW"/>
</dbReference>
<evidence type="ECO:0000313" key="10">
    <source>
        <dbReference type="EMBL" id="PQO47057.1"/>
    </source>
</evidence>
<dbReference type="OrthoDB" id="265412at2"/>
<comment type="caution">
    <text evidence="10">The sequence shown here is derived from an EMBL/GenBank/DDBJ whole genome shotgun (WGS) entry which is preliminary data.</text>
</comment>
<evidence type="ECO:0000256" key="1">
    <source>
        <dbReference type="ARBA" id="ARBA00004613"/>
    </source>
</evidence>
<dbReference type="AlphaFoldDB" id="A0A2S8GRJ2"/>
<name>A0A2S8GRJ2_9BACT</name>
<dbReference type="InterPro" id="IPR029058">
    <property type="entry name" value="AB_hydrolase_fold"/>
</dbReference>
<dbReference type="PANTHER" id="PTHR38050">
    <property type="match status" value="1"/>
</dbReference>
<reference evidence="10 11" key="1">
    <citation type="submission" date="2018-02" db="EMBL/GenBank/DDBJ databases">
        <title>Comparative genomes isolates from brazilian mangrove.</title>
        <authorList>
            <person name="Araujo J.E."/>
            <person name="Taketani R.G."/>
            <person name="Silva M.C.P."/>
            <person name="Loureco M.V."/>
            <person name="Andreote F.D."/>
        </authorList>
    </citation>
    <scope>NUCLEOTIDE SEQUENCE [LARGE SCALE GENOMIC DNA]</scope>
    <source>
        <strain evidence="10 11">Nap-Phe MGV</strain>
    </source>
</reference>
<evidence type="ECO:0000256" key="6">
    <source>
        <dbReference type="ARBA" id="ARBA00022801"/>
    </source>
</evidence>
<evidence type="ECO:0000256" key="9">
    <source>
        <dbReference type="ARBA" id="ARBA00025250"/>
    </source>
</evidence>
<proteinExistence type="inferred from homology"/>
<evidence type="ECO:0000313" key="11">
    <source>
        <dbReference type="Proteomes" id="UP000237819"/>
    </source>
</evidence>
<comment type="subcellular location">
    <subcellularLocation>
        <location evidence="1">Secreted</location>
    </subcellularLocation>
</comment>
<keyword evidence="7" id="KW-0119">Carbohydrate metabolism</keyword>
<keyword evidence="4" id="KW-0858">Xylan degradation</keyword>
<sequence>MADYSELDELAAKHHFILAYPAGIRGSWRVPMPDAPNANVEEDIQLFDALVEQISAQHAIDHDRIYVVGMSQGAIFAQWLASQRPDEIAAVAAHSGSPPKVFEFSTAKVSTLLIAGQEDLVHDSMRDDVTQYQAAGCEAKFLSIPNLGHAWSAAHNKAIWDFLSRHVLKSKEPD</sequence>
<comment type="function">
    <text evidence="9">Involved in degradation of plant cell walls. Hydrolyzes the feruloyl-arabinose ester bond in arabinoxylans, and the feruloyl-galactose ester bond in pectin. Active against paranitrophenyl-acetate, methyl ferulate and wheat arabinoxylan.</text>
</comment>
<dbReference type="EMBL" id="PUHZ01000006">
    <property type="protein sequence ID" value="PQO47057.1"/>
    <property type="molecule type" value="Genomic_DNA"/>
</dbReference>
<dbReference type="InterPro" id="IPR010126">
    <property type="entry name" value="Esterase_phb"/>
</dbReference>
<protein>
    <submittedName>
        <fullName evidence="10">Phospholipase</fullName>
    </submittedName>
</protein>
<evidence type="ECO:0000256" key="7">
    <source>
        <dbReference type="ARBA" id="ARBA00023277"/>
    </source>
</evidence>
<keyword evidence="3" id="KW-0964">Secreted</keyword>
<dbReference type="Proteomes" id="UP000237819">
    <property type="component" value="Unassembled WGS sequence"/>
</dbReference>
<keyword evidence="6" id="KW-0378">Hydrolase</keyword>
<evidence type="ECO:0000256" key="4">
    <source>
        <dbReference type="ARBA" id="ARBA00022651"/>
    </source>
</evidence>
<comment type="similarity">
    <text evidence="2">Belongs to the faeC family.</text>
</comment>
<evidence type="ECO:0000256" key="3">
    <source>
        <dbReference type="ARBA" id="ARBA00022525"/>
    </source>
</evidence>
<evidence type="ECO:0000256" key="5">
    <source>
        <dbReference type="ARBA" id="ARBA00022729"/>
    </source>
</evidence>
<dbReference type="Pfam" id="PF10503">
    <property type="entry name" value="Esterase_PHB"/>
    <property type="match status" value="1"/>
</dbReference>
<evidence type="ECO:0000256" key="8">
    <source>
        <dbReference type="ARBA" id="ARBA00023326"/>
    </source>
</evidence>
<accession>A0A2S8GRJ2</accession>
<dbReference type="SUPFAM" id="SSF53474">
    <property type="entry name" value="alpha/beta-Hydrolases"/>
    <property type="match status" value="1"/>
</dbReference>
<dbReference type="GO" id="GO:0030600">
    <property type="term" value="F:feruloyl esterase activity"/>
    <property type="evidence" value="ECO:0007669"/>
    <property type="project" value="InterPro"/>
</dbReference>
<gene>
    <name evidence="10" type="ORF">C5Y93_06075</name>
</gene>
<dbReference type="PANTHER" id="PTHR38050:SF1">
    <property type="entry name" value="FERULOYL ESTERASE C"/>
    <property type="match status" value="1"/>
</dbReference>
<dbReference type="InterPro" id="IPR043595">
    <property type="entry name" value="FaeB/C/D"/>
</dbReference>
<dbReference type="Gene3D" id="3.40.50.1820">
    <property type="entry name" value="alpha/beta hydrolase"/>
    <property type="match status" value="1"/>
</dbReference>
<evidence type="ECO:0000256" key="2">
    <source>
        <dbReference type="ARBA" id="ARBA00010278"/>
    </source>
</evidence>